<evidence type="ECO:0000256" key="5">
    <source>
        <dbReference type="ARBA" id="ARBA00022840"/>
    </source>
</evidence>
<dbReference type="InterPro" id="IPR006171">
    <property type="entry name" value="TOPRIM_dom"/>
</dbReference>
<keyword evidence="4 11" id="KW-0547">Nucleotide-binding</keyword>
<dbReference type="InterPro" id="IPR003594">
    <property type="entry name" value="HATPase_dom"/>
</dbReference>
<name>A0A923L1W4_9FIRM</name>
<dbReference type="HAMAP" id="MF_01898">
    <property type="entry name" value="GyrB"/>
    <property type="match status" value="1"/>
</dbReference>
<comment type="subunit">
    <text evidence="10">Heterotetramer composed of ParC and ParE.</text>
</comment>
<evidence type="ECO:0000256" key="11">
    <source>
        <dbReference type="HAMAP-Rule" id="MF_01898"/>
    </source>
</evidence>
<dbReference type="PRINTS" id="PR01159">
    <property type="entry name" value="DNAGYRASEB"/>
</dbReference>
<comment type="miscellaneous">
    <text evidence="11">Few gyrases are as efficient as E.coli at forming negative supercoils. Not all organisms have 2 type II topoisomerases; in organisms with a single type II topoisomerase this enzyme also has to decatenate newly replicated chromosomes.</text>
</comment>
<dbReference type="SUPFAM" id="SSF56719">
    <property type="entry name" value="Type II DNA topoisomerase"/>
    <property type="match status" value="1"/>
</dbReference>
<dbReference type="GO" id="GO:0005737">
    <property type="term" value="C:cytoplasm"/>
    <property type="evidence" value="ECO:0007669"/>
    <property type="project" value="UniProtKB-SubCell"/>
</dbReference>
<dbReference type="EC" id="5.6.2.2" evidence="11"/>
<dbReference type="CDD" id="cd00822">
    <property type="entry name" value="TopoII_Trans_DNA_gyrase"/>
    <property type="match status" value="1"/>
</dbReference>
<dbReference type="AlphaFoldDB" id="A0A923L1W4"/>
<evidence type="ECO:0000256" key="9">
    <source>
        <dbReference type="ARBA" id="ARBA00023235"/>
    </source>
</evidence>
<comment type="caution">
    <text evidence="13">The sequence shown here is derived from an EMBL/GenBank/DDBJ whole genome shotgun (WGS) entry which is preliminary data.</text>
</comment>
<dbReference type="CDD" id="cd03366">
    <property type="entry name" value="TOPRIM_TopoIIA_GyrB"/>
    <property type="match status" value="1"/>
</dbReference>
<comment type="function">
    <text evidence="11">A type II topoisomerase that negatively supercoils closed circular double-stranded (ds) DNA in an ATP-dependent manner to modulate DNA topology and maintain chromosomes in an underwound state. Negative supercoiling favors strand separation, and DNA replication, transcription, recombination and repair, all of which involve strand separation. Also able to catalyze the interconversion of other topological isomers of dsDNA rings, including catenanes and knotted rings. Type II topoisomerases break and join 2 DNA strands simultaneously in an ATP-dependent manner.</text>
</comment>
<keyword evidence="7 11" id="KW-0799">Topoisomerase</keyword>
<evidence type="ECO:0000256" key="1">
    <source>
        <dbReference type="ARBA" id="ARBA00000185"/>
    </source>
</evidence>
<evidence type="ECO:0000256" key="10">
    <source>
        <dbReference type="ARBA" id="ARBA00063644"/>
    </source>
</evidence>
<dbReference type="PRINTS" id="PR00418">
    <property type="entry name" value="TPI2FAMILY"/>
</dbReference>
<evidence type="ECO:0000259" key="12">
    <source>
        <dbReference type="PROSITE" id="PS50880"/>
    </source>
</evidence>
<dbReference type="InterPro" id="IPR036890">
    <property type="entry name" value="HATPase_C_sf"/>
</dbReference>
<dbReference type="InterPro" id="IPR001241">
    <property type="entry name" value="Topo_IIA"/>
</dbReference>
<dbReference type="GO" id="GO:0046872">
    <property type="term" value="F:metal ion binding"/>
    <property type="evidence" value="ECO:0007669"/>
    <property type="project" value="UniProtKB-KW"/>
</dbReference>
<protein>
    <recommendedName>
        <fullName evidence="11">DNA gyrase subunit B</fullName>
        <ecNumber evidence="11">5.6.2.2</ecNumber>
    </recommendedName>
</protein>
<accession>A0A923L1W4</accession>
<keyword evidence="14" id="KW-1185">Reference proteome</keyword>
<dbReference type="InterPro" id="IPR020568">
    <property type="entry name" value="Ribosomal_Su5_D2-typ_SF"/>
</dbReference>
<dbReference type="GO" id="GO:0003677">
    <property type="term" value="F:DNA binding"/>
    <property type="evidence" value="ECO:0007669"/>
    <property type="project" value="UniProtKB-KW"/>
</dbReference>
<comment type="cofactor">
    <cofactor evidence="11">
        <name>Mg(2+)</name>
        <dbReference type="ChEBI" id="CHEBI:18420"/>
    </cofactor>
    <cofactor evidence="11">
        <name>Mn(2+)</name>
        <dbReference type="ChEBI" id="CHEBI:29035"/>
    </cofactor>
    <cofactor evidence="11">
        <name>Ca(2+)</name>
        <dbReference type="ChEBI" id="CHEBI:29108"/>
    </cofactor>
    <text evidence="11">Binds two Mg(2+) per subunit. The magnesium ions form salt bridges with both the protein and the DNA. Can also accept other divalent metal cations, such as Mn(2+) or Ca(2+).</text>
</comment>
<evidence type="ECO:0000256" key="2">
    <source>
        <dbReference type="ARBA" id="ARBA00010708"/>
    </source>
</evidence>
<dbReference type="GO" id="GO:0005694">
    <property type="term" value="C:chromosome"/>
    <property type="evidence" value="ECO:0007669"/>
    <property type="project" value="InterPro"/>
</dbReference>
<evidence type="ECO:0000256" key="8">
    <source>
        <dbReference type="ARBA" id="ARBA00023125"/>
    </source>
</evidence>
<dbReference type="PANTHER" id="PTHR45866:SF1">
    <property type="entry name" value="DNA GYRASE SUBUNIT B, MITOCHONDRIAL"/>
    <property type="match status" value="1"/>
</dbReference>
<dbReference type="PROSITE" id="PS50880">
    <property type="entry name" value="TOPRIM"/>
    <property type="match status" value="1"/>
</dbReference>
<dbReference type="SMART" id="SM00387">
    <property type="entry name" value="HATPase_c"/>
    <property type="match status" value="1"/>
</dbReference>
<dbReference type="Gene3D" id="3.40.50.670">
    <property type="match status" value="1"/>
</dbReference>
<organism evidence="13 14">
    <name type="scientific">Anaerofilum hominis</name>
    <dbReference type="NCBI Taxonomy" id="2763016"/>
    <lineage>
        <taxon>Bacteria</taxon>
        <taxon>Bacillati</taxon>
        <taxon>Bacillota</taxon>
        <taxon>Clostridia</taxon>
        <taxon>Eubacteriales</taxon>
        <taxon>Oscillospiraceae</taxon>
        <taxon>Anaerofilum</taxon>
    </lineage>
</organism>
<dbReference type="InterPro" id="IPR002288">
    <property type="entry name" value="DNA_gyrase_B_C"/>
</dbReference>
<dbReference type="InterPro" id="IPR018522">
    <property type="entry name" value="TopoIIA_CS"/>
</dbReference>
<dbReference type="EMBL" id="JACONZ010000005">
    <property type="protein sequence ID" value="MBC5582327.1"/>
    <property type="molecule type" value="Genomic_DNA"/>
</dbReference>
<keyword evidence="3 11" id="KW-0479">Metal-binding</keyword>
<dbReference type="GO" id="GO:0006261">
    <property type="term" value="P:DNA-templated DNA replication"/>
    <property type="evidence" value="ECO:0007669"/>
    <property type="project" value="UniProtKB-UniRule"/>
</dbReference>
<proteinExistence type="inferred from homology"/>
<dbReference type="Pfam" id="PF01751">
    <property type="entry name" value="Toprim"/>
    <property type="match status" value="1"/>
</dbReference>
<dbReference type="Pfam" id="PF00986">
    <property type="entry name" value="DNA_gyraseB_C"/>
    <property type="match status" value="1"/>
</dbReference>
<dbReference type="Pfam" id="PF00204">
    <property type="entry name" value="DNA_gyraseB"/>
    <property type="match status" value="1"/>
</dbReference>
<comment type="subcellular location">
    <subcellularLocation>
        <location evidence="11">Cytoplasm</location>
    </subcellularLocation>
</comment>
<dbReference type="GO" id="GO:0006265">
    <property type="term" value="P:DNA topological change"/>
    <property type="evidence" value="ECO:0007669"/>
    <property type="project" value="UniProtKB-UniRule"/>
</dbReference>
<dbReference type="InterPro" id="IPR014721">
    <property type="entry name" value="Ribsml_uS5_D2-typ_fold_subgr"/>
</dbReference>
<dbReference type="InterPro" id="IPR011557">
    <property type="entry name" value="GyrB"/>
</dbReference>
<dbReference type="FunFam" id="3.30.565.10:FF:000002">
    <property type="entry name" value="DNA gyrase subunit B"/>
    <property type="match status" value="1"/>
</dbReference>
<keyword evidence="8" id="KW-0238">DNA-binding</keyword>
<keyword evidence="9 11" id="KW-0413">Isomerase</keyword>
<dbReference type="FunFam" id="3.40.50.670:FF:000002">
    <property type="entry name" value="DNA gyrase subunit B"/>
    <property type="match status" value="1"/>
</dbReference>
<dbReference type="InterPro" id="IPR034160">
    <property type="entry name" value="TOPRIM_GyrB"/>
</dbReference>
<dbReference type="InterPro" id="IPR013506">
    <property type="entry name" value="Topo_IIA_bsu_dom2"/>
</dbReference>
<dbReference type="CDD" id="cd16928">
    <property type="entry name" value="HATPase_GyrB-like"/>
    <property type="match status" value="1"/>
</dbReference>
<keyword evidence="11" id="KW-0963">Cytoplasm</keyword>
<reference evidence="13" key="1">
    <citation type="submission" date="2020-08" db="EMBL/GenBank/DDBJ databases">
        <title>Genome public.</title>
        <authorList>
            <person name="Liu C."/>
            <person name="Sun Q."/>
        </authorList>
    </citation>
    <scope>NUCLEOTIDE SEQUENCE</scope>
    <source>
        <strain evidence="13">BX8</strain>
    </source>
</reference>
<dbReference type="SUPFAM" id="SSF54211">
    <property type="entry name" value="Ribosomal protein S5 domain 2-like"/>
    <property type="match status" value="1"/>
</dbReference>
<feature type="binding site" evidence="11">
    <location>
        <position position="508"/>
    </location>
    <ligand>
        <name>Mg(2+)</name>
        <dbReference type="ChEBI" id="CHEBI:18420"/>
        <label>2</label>
    </ligand>
</feature>
<evidence type="ECO:0000313" key="14">
    <source>
        <dbReference type="Proteomes" id="UP000659630"/>
    </source>
</evidence>
<keyword evidence="5 11" id="KW-0067">ATP-binding</keyword>
<dbReference type="NCBIfam" id="NF004189">
    <property type="entry name" value="PRK05644.1"/>
    <property type="match status" value="1"/>
</dbReference>
<evidence type="ECO:0000256" key="3">
    <source>
        <dbReference type="ARBA" id="ARBA00022723"/>
    </source>
</evidence>
<dbReference type="SUPFAM" id="SSF55874">
    <property type="entry name" value="ATPase domain of HSP90 chaperone/DNA topoisomerase II/histidine kinase"/>
    <property type="match status" value="1"/>
</dbReference>
<feature type="binding site" evidence="11">
    <location>
        <position position="435"/>
    </location>
    <ligand>
        <name>Mg(2+)</name>
        <dbReference type="ChEBI" id="CHEBI:18420"/>
        <label>1</label>
        <note>catalytic</note>
    </ligand>
</feature>
<feature type="binding site" evidence="11">
    <location>
        <position position="508"/>
    </location>
    <ligand>
        <name>Mg(2+)</name>
        <dbReference type="ChEBI" id="CHEBI:18420"/>
        <label>1</label>
        <note>catalytic</note>
    </ligand>
</feature>
<comment type="similarity">
    <text evidence="2 11">Belongs to the type II topoisomerase GyrB family.</text>
</comment>
<dbReference type="InterPro" id="IPR000565">
    <property type="entry name" value="Topo_IIA_B"/>
</dbReference>
<dbReference type="Gene3D" id="3.30.565.10">
    <property type="entry name" value="Histidine kinase-like ATPase, C-terminal domain"/>
    <property type="match status" value="1"/>
</dbReference>
<dbReference type="Proteomes" id="UP000659630">
    <property type="component" value="Unassembled WGS sequence"/>
</dbReference>
<dbReference type="Pfam" id="PF02518">
    <property type="entry name" value="HATPase_c"/>
    <property type="match status" value="1"/>
</dbReference>
<gene>
    <name evidence="11 13" type="primary">gyrB</name>
    <name evidence="13" type="ORF">H8S23_12510</name>
</gene>
<dbReference type="InterPro" id="IPR013759">
    <property type="entry name" value="Topo_IIA_B_C"/>
</dbReference>
<dbReference type="SMART" id="SM00433">
    <property type="entry name" value="TOP2c"/>
    <property type="match status" value="1"/>
</dbReference>
<comment type="subunit">
    <text evidence="11">Heterotetramer, composed of two GyrA and two GyrB chains. In the heterotetramer, GyrA contains the active site tyrosine that forms a transient covalent intermediate with DNA, while GyrB binds cofactors and catalyzes ATP hydrolysis.</text>
</comment>
<evidence type="ECO:0000256" key="6">
    <source>
        <dbReference type="ARBA" id="ARBA00022842"/>
    </source>
</evidence>
<feature type="domain" description="Toprim" evidence="12">
    <location>
        <begin position="429"/>
        <end position="543"/>
    </location>
</feature>
<evidence type="ECO:0000256" key="7">
    <source>
        <dbReference type="ARBA" id="ARBA00023029"/>
    </source>
</evidence>
<dbReference type="NCBIfam" id="NF011501">
    <property type="entry name" value="PRK14939.1"/>
    <property type="match status" value="1"/>
</dbReference>
<keyword evidence="6 11" id="KW-0460">Magnesium</keyword>
<dbReference type="PANTHER" id="PTHR45866">
    <property type="entry name" value="DNA GYRASE/TOPOISOMERASE SUBUNIT B"/>
    <property type="match status" value="1"/>
</dbReference>
<dbReference type="Gene3D" id="3.30.230.10">
    <property type="match status" value="1"/>
</dbReference>
<dbReference type="NCBIfam" id="TIGR01059">
    <property type="entry name" value="gyrB"/>
    <property type="match status" value="1"/>
</dbReference>
<dbReference type="GO" id="GO:0034335">
    <property type="term" value="F:DNA negative supercoiling activity"/>
    <property type="evidence" value="ECO:0007669"/>
    <property type="project" value="UniProtKB-ARBA"/>
</dbReference>
<comment type="catalytic activity">
    <reaction evidence="1 11">
        <text>ATP-dependent breakage, passage and rejoining of double-stranded DNA.</text>
        <dbReference type="EC" id="5.6.2.2"/>
    </reaction>
</comment>
<dbReference type="GO" id="GO:0005524">
    <property type="term" value="F:ATP binding"/>
    <property type="evidence" value="ECO:0007669"/>
    <property type="project" value="UniProtKB-UniRule"/>
</dbReference>
<dbReference type="RefSeq" id="WP_186888691.1">
    <property type="nucleotide sequence ID" value="NZ_JACONZ010000005.1"/>
</dbReference>
<dbReference type="InterPro" id="IPR013760">
    <property type="entry name" value="Topo_IIA-like_dom_sf"/>
</dbReference>
<feature type="site" description="Interaction with DNA" evidence="11">
    <location>
        <position position="463"/>
    </location>
</feature>
<sequence length="642" mass="71538">MAENENRIEHEYGGSQIEVLEGLDPVRKRPGMYIGSTGPRGLHHLVYEIVDNAIDEALAGYCNHIEVTIKKENIIEVVDNGRGIPVDIQPKLGIPAVTVVYTVLHAGGKFGGDNSGYKVAGGLHGVGGSVVNALSEWLTVRVRRDGKEYEQTFHRGVAQAPLKVIGETGTTGTTVIFKPDPEMFEELVFNYDTLLTRLREEAFLNAGVRITITDERGDEPVRESMCYEGGIRSFVEHIHRRRQLEVLHPEVIYLRGQQDDIIAEVALQYNSSYNELILSFANNVNTPDGGTHEEGFKSAITRVFNDFGREKGYLKDKDENLSGSDVREGLTAVISVKLTEAQFEGQTKAKLGNTEVRGLLSSIVYDKLKEFFEENPGVAKAVFEKATQAARAREAAKRARELVRRKSALETSRMPGKLADCREKDPSKTEIYIVEGDSAGGSAKMGRDSNIQAILPLWGKMLNVEKARLDKVYGNEKMMPVVTALGCGIGEDFDLSRLRYHKVFIMADADVDGSHICTLMLTFFFRFMRPLIEGGHVYIAQPPLFKLAKGQQVRYAYNEAEMSQLSAQMGQGVKVSRYKGLGEMNPEQLWETTMNPENRVIVQISIEDAERADETFTILMGDKVGPRREFIEKNAQYATLDV</sequence>
<dbReference type="FunFam" id="3.30.230.10:FF:000005">
    <property type="entry name" value="DNA gyrase subunit B"/>
    <property type="match status" value="1"/>
</dbReference>
<evidence type="ECO:0000256" key="4">
    <source>
        <dbReference type="ARBA" id="ARBA00022741"/>
    </source>
</evidence>
<feature type="site" description="Interaction with DNA" evidence="11">
    <location>
        <position position="460"/>
    </location>
</feature>
<dbReference type="PROSITE" id="PS00177">
    <property type="entry name" value="TOPOISOMERASE_II"/>
    <property type="match status" value="1"/>
</dbReference>
<feature type="binding site" evidence="11">
    <location>
        <position position="510"/>
    </location>
    <ligand>
        <name>Mg(2+)</name>
        <dbReference type="ChEBI" id="CHEBI:18420"/>
        <label>2</label>
    </ligand>
</feature>
<evidence type="ECO:0000313" key="13">
    <source>
        <dbReference type="EMBL" id="MBC5582327.1"/>
    </source>
</evidence>